<sequence length="173" mass="19335">MQFIQREVNVSFPTSDPYRVSGNFSTPNNIEPTVTAALRVVKELPEKFNTTFFSRKNVEFIQNKLVSETKRYTGFDIGPQDETVLMEIMIGIYVQDSTYDPTKFATSLAKINKLVITECLKQILPGVRAYALYVRDASRPYGGGGETAFKRPVLATVKGSRSLPGFVPLVRDA</sequence>
<feature type="domain" description="Minor capsid protein P8 central region" evidence="1">
    <location>
        <begin position="44"/>
        <end position="141"/>
    </location>
</feature>
<dbReference type="EMBL" id="EF101928">
    <property type="protein sequence ID" value="ABT16273.1"/>
    <property type="molecule type" value="Genomic_DNA"/>
</dbReference>
<name>A7K899_9PHYC</name>
<evidence type="ECO:0000313" key="2">
    <source>
        <dbReference type="EMBL" id="ABT16273.1"/>
    </source>
</evidence>
<dbReference type="OrthoDB" id="11108at10239"/>
<accession>A7K899</accession>
<gene>
    <name evidence="2" type="primary">Z139R</name>
    <name evidence="2" type="ORF">ATCV1_Z139R</name>
</gene>
<keyword evidence="3" id="KW-1185">Reference proteome</keyword>
<dbReference type="Pfam" id="PF19065">
    <property type="entry name" value="P8_CR"/>
    <property type="match status" value="1"/>
</dbReference>
<dbReference type="InterPro" id="IPR043916">
    <property type="entry name" value="P8_CR"/>
</dbReference>
<evidence type="ECO:0000259" key="1">
    <source>
        <dbReference type="Pfam" id="PF19065"/>
    </source>
</evidence>
<dbReference type="RefSeq" id="YP_001426620.1">
    <property type="nucleotide sequence ID" value="NC_008724.1"/>
</dbReference>
<reference evidence="2 3" key="1">
    <citation type="submission" date="2006-09" db="EMBL/GenBank/DDBJ databases">
        <title>Sequence and annotation of the 288-kb ATCV-1 virus that infects an endosymbiotic Chlorella strain of the heliozoon Acanthocystis turfacea.</title>
        <authorList>
            <person name="Fitzgerald L.A."/>
            <person name="Graves M.V."/>
            <person name="Li X."/>
            <person name="Pfitzner A.J.P."/>
            <person name="Hartigan J."/>
            <person name="Van Etten J.L."/>
        </authorList>
    </citation>
    <scope>NUCLEOTIDE SEQUENCE [LARGE SCALE GENOMIC DNA]</scope>
    <source>
        <strain evidence="2 3">ATCV-1</strain>
    </source>
</reference>
<dbReference type="KEGG" id="vg:5470999"/>
<dbReference type="GeneID" id="5470999"/>
<protein>
    <submittedName>
        <fullName evidence="2">Uncharacterized protein Z139R</fullName>
    </submittedName>
</protein>
<proteinExistence type="predicted"/>
<evidence type="ECO:0000313" key="3">
    <source>
        <dbReference type="Proteomes" id="UP000202420"/>
    </source>
</evidence>
<dbReference type="Proteomes" id="UP000202420">
    <property type="component" value="Segment"/>
</dbReference>
<organism evidence="2 3">
    <name type="scientific">Chlorovirus heliozoae</name>
    <dbReference type="NCBI Taxonomy" id="322019"/>
    <lineage>
        <taxon>Viruses</taxon>
        <taxon>Varidnaviria</taxon>
        <taxon>Bamfordvirae</taxon>
        <taxon>Nucleocytoviricota</taxon>
        <taxon>Megaviricetes</taxon>
        <taxon>Algavirales</taxon>
        <taxon>Phycodnaviridae</taxon>
        <taxon>Chlorovirus</taxon>
    </lineage>
</organism>